<dbReference type="Gene3D" id="2.40.37.10">
    <property type="entry name" value="Lyase, Ornithine Decarboxylase, Chain A, domain 1"/>
    <property type="match status" value="1"/>
</dbReference>
<dbReference type="PANTHER" id="PTHR43727:SF2">
    <property type="entry name" value="GROUP IV DECARBOXYLASE"/>
    <property type="match status" value="1"/>
</dbReference>
<comment type="cofactor">
    <cofactor evidence="1 3">
        <name>pyridoxal 5'-phosphate</name>
        <dbReference type="ChEBI" id="CHEBI:597326"/>
    </cofactor>
</comment>
<evidence type="ECO:0000256" key="1">
    <source>
        <dbReference type="ARBA" id="ARBA00001933"/>
    </source>
</evidence>
<dbReference type="InterPro" id="IPR022643">
    <property type="entry name" value="De-COase2_C"/>
</dbReference>
<evidence type="ECO:0000259" key="6">
    <source>
        <dbReference type="Pfam" id="PF02784"/>
    </source>
</evidence>
<keyword evidence="2 3" id="KW-0663">Pyridoxal phosphate</keyword>
<evidence type="ECO:0000259" key="5">
    <source>
        <dbReference type="Pfam" id="PF00278"/>
    </source>
</evidence>
<keyword evidence="8" id="KW-1185">Reference proteome</keyword>
<dbReference type="InterPro" id="IPR000183">
    <property type="entry name" value="Orn/DAP/Arg_de-COase"/>
</dbReference>
<evidence type="ECO:0000256" key="2">
    <source>
        <dbReference type="ARBA" id="ARBA00022898"/>
    </source>
</evidence>
<protein>
    <submittedName>
        <fullName evidence="7">Diaminopimelate decarboxylase</fullName>
        <ecNumber evidence="7">4.1.1.20</ecNumber>
    </submittedName>
</protein>
<dbReference type="InterPro" id="IPR022644">
    <property type="entry name" value="De-COase2_N"/>
</dbReference>
<dbReference type="PRINTS" id="PR01182">
    <property type="entry name" value="ORNDCRBXLASE"/>
</dbReference>
<dbReference type="Pfam" id="PF00278">
    <property type="entry name" value="Orn_DAP_Arg_deC"/>
    <property type="match status" value="1"/>
</dbReference>
<dbReference type="Pfam" id="PF02784">
    <property type="entry name" value="Orn_Arg_deC_N"/>
    <property type="match status" value="1"/>
</dbReference>
<dbReference type="EMBL" id="CP011801">
    <property type="protein sequence ID" value="ALA59777.1"/>
    <property type="molecule type" value="Genomic_DNA"/>
</dbReference>
<organism evidence="7 8">
    <name type="scientific">Nitrospira moscoviensis</name>
    <dbReference type="NCBI Taxonomy" id="42253"/>
    <lineage>
        <taxon>Bacteria</taxon>
        <taxon>Pseudomonadati</taxon>
        <taxon>Nitrospirota</taxon>
        <taxon>Nitrospiria</taxon>
        <taxon>Nitrospirales</taxon>
        <taxon>Nitrospiraceae</taxon>
        <taxon>Nitrospira</taxon>
    </lineage>
</organism>
<dbReference type="PANTHER" id="PTHR43727">
    <property type="entry name" value="DIAMINOPIMELATE DECARBOXYLASE"/>
    <property type="match status" value="1"/>
</dbReference>
<dbReference type="AlphaFoldDB" id="A0A0K2GGN1"/>
<evidence type="ECO:0000313" key="8">
    <source>
        <dbReference type="Proteomes" id="UP000069205"/>
    </source>
</evidence>
<keyword evidence="7" id="KW-0456">Lyase</keyword>
<dbReference type="SUPFAM" id="SSF50621">
    <property type="entry name" value="Alanine racemase C-terminal domain-like"/>
    <property type="match status" value="1"/>
</dbReference>
<dbReference type="GO" id="GO:0008836">
    <property type="term" value="F:diaminopimelate decarboxylase activity"/>
    <property type="evidence" value="ECO:0007669"/>
    <property type="project" value="UniProtKB-EC"/>
</dbReference>
<dbReference type="GO" id="GO:0009089">
    <property type="term" value="P:lysine biosynthetic process via diaminopimelate"/>
    <property type="evidence" value="ECO:0007669"/>
    <property type="project" value="TreeGrafter"/>
</dbReference>
<dbReference type="GO" id="GO:0006596">
    <property type="term" value="P:polyamine biosynthetic process"/>
    <property type="evidence" value="ECO:0007669"/>
    <property type="project" value="InterPro"/>
</dbReference>
<dbReference type="OrthoDB" id="9802241at2"/>
<gene>
    <name evidence="7" type="ORF">NITMOv2_3385</name>
</gene>
<dbReference type="RefSeq" id="WP_053380732.1">
    <property type="nucleotide sequence ID" value="NZ_CP011801.1"/>
</dbReference>
<feature type="active site" description="Proton donor" evidence="3">
    <location>
        <position position="363"/>
    </location>
</feature>
<evidence type="ECO:0000313" key="7">
    <source>
        <dbReference type="EMBL" id="ALA59777.1"/>
    </source>
</evidence>
<evidence type="ECO:0000256" key="3">
    <source>
        <dbReference type="PIRSR" id="PIRSR600183-50"/>
    </source>
</evidence>
<proteinExistence type="inferred from homology"/>
<dbReference type="InterPro" id="IPR002433">
    <property type="entry name" value="Orn_de-COase"/>
</dbReference>
<feature type="domain" description="Orn/DAP/Arg decarboxylase 2 C-terminal" evidence="5">
    <location>
        <begin position="39"/>
        <end position="390"/>
    </location>
</feature>
<name>A0A0K2GGN1_NITMO</name>
<comment type="similarity">
    <text evidence="4">Belongs to the Orn/Lys/Arg decarboxylase class-II family.</text>
</comment>
<dbReference type="KEGG" id="nmv:NITMOv2_3385"/>
<dbReference type="STRING" id="42253.NITMOv2_3385"/>
<feature type="domain" description="Orn/DAP/Arg decarboxylase 2 N-terminal" evidence="6">
    <location>
        <begin position="46"/>
        <end position="294"/>
    </location>
</feature>
<dbReference type="CDD" id="cd06839">
    <property type="entry name" value="PLPDE_III_Btrk_like"/>
    <property type="match status" value="1"/>
</dbReference>
<dbReference type="InterPro" id="IPR009006">
    <property type="entry name" value="Ala_racemase/Decarboxylase_C"/>
</dbReference>
<dbReference type="PATRIC" id="fig|42253.5.peg.3339"/>
<dbReference type="EC" id="4.1.1.20" evidence="7"/>
<dbReference type="InterPro" id="IPR029066">
    <property type="entry name" value="PLP-binding_barrel"/>
</dbReference>
<dbReference type="Proteomes" id="UP000069205">
    <property type="component" value="Chromosome"/>
</dbReference>
<accession>A0A0K2GGN1</accession>
<sequence length="427" mass="46076">MNHVARLVREHFAGSAEVLKIGDLPVTAIASRYGTPSFVYDRGIMTKRVSQLRAVLRDEIAIYYSAKANPHRSVVAHFVRLGCGVEIASKGEYLRALEARCDPRKIVFAGPGKSEAEIELVLAKGIGELHIESLTELDRISRISRRLGLRASVAVRINPTAEAQGGAMRMGGKPSQFGVDEEGAEAVVARVLECGDVDFTGIHLFTGTQILDPAILLTQYRKAVGIARGLAAHFRRPMKTIDFGGGLGVPYFPHEQELDVAALSKGLDELVREVRADPWLSGARLIVEPGRFLVGEAGIYVMAVSDIKISRGKKFVIVDGGMHHHLAASGNLGQTIKRNYPVALLNRLTEPPCEKVDVVGPLCTPLDTLARDIDLPEARIGDLVGIFQSGAYGLTASPTQFLSHPPPNEIVVEQGRIIDDPALPVGG</sequence>
<evidence type="ECO:0000256" key="4">
    <source>
        <dbReference type="RuleBase" id="RU003737"/>
    </source>
</evidence>
<reference evidence="7 8" key="1">
    <citation type="journal article" date="2015" name="Proc. Natl. Acad. Sci. U.S.A.">
        <title>Expanded metabolic versatility of ubiquitous nitrite-oxidizing bacteria from the genus Nitrospira.</title>
        <authorList>
            <person name="Koch H."/>
            <person name="Lucker S."/>
            <person name="Albertsen M."/>
            <person name="Kitzinger K."/>
            <person name="Herbold C."/>
            <person name="Spieck E."/>
            <person name="Nielsen P.H."/>
            <person name="Wagner M."/>
            <person name="Daims H."/>
        </authorList>
    </citation>
    <scope>NUCLEOTIDE SEQUENCE [LARGE SCALE GENOMIC DNA]</scope>
    <source>
        <strain evidence="7 8">NSP M-1</strain>
    </source>
</reference>
<dbReference type="SUPFAM" id="SSF51419">
    <property type="entry name" value="PLP-binding barrel"/>
    <property type="match status" value="1"/>
</dbReference>
<dbReference type="Gene3D" id="3.20.20.10">
    <property type="entry name" value="Alanine racemase"/>
    <property type="match status" value="1"/>
</dbReference>
<dbReference type="PRINTS" id="PR01179">
    <property type="entry name" value="ODADCRBXLASE"/>
</dbReference>
<feature type="modified residue" description="N6-(pyridoxal phosphate)lysine" evidence="3">
    <location>
        <position position="67"/>
    </location>
</feature>